<organism evidence="1 2">
    <name type="scientific">Rosa chinensis</name>
    <name type="common">China rose</name>
    <dbReference type="NCBI Taxonomy" id="74649"/>
    <lineage>
        <taxon>Eukaryota</taxon>
        <taxon>Viridiplantae</taxon>
        <taxon>Streptophyta</taxon>
        <taxon>Embryophyta</taxon>
        <taxon>Tracheophyta</taxon>
        <taxon>Spermatophyta</taxon>
        <taxon>Magnoliopsida</taxon>
        <taxon>eudicotyledons</taxon>
        <taxon>Gunneridae</taxon>
        <taxon>Pentapetalae</taxon>
        <taxon>rosids</taxon>
        <taxon>fabids</taxon>
        <taxon>Rosales</taxon>
        <taxon>Rosaceae</taxon>
        <taxon>Rosoideae</taxon>
        <taxon>Rosoideae incertae sedis</taxon>
        <taxon>Rosa</taxon>
    </lineage>
</organism>
<dbReference type="Gramene" id="PRQ58480">
    <property type="protein sequence ID" value="PRQ58480"/>
    <property type="gene ID" value="RchiOBHm_Chr1g0359771"/>
</dbReference>
<accession>A0A2P6SII7</accession>
<evidence type="ECO:0000313" key="1">
    <source>
        <dbReference type="EMBL" id="PRQ58480.1"/>
    </source>
</evidence>
<keyword evidence="2" id="KW-1185">Reference proteome</keyword>
<proteinExistence type="predicted"/>
<dbReference type="Proteomes" id="UP000238479">
    <property type="component" value="Chromosome 1"/>
</dbReference>
<gene>
    <name evidence="1" type="ORF">RchiOBHm_Chr1g0359771</name>
</gene>
<keyword evidence="1" id="KW-0503">Monooxygenase</keyword>
<comment type="caution">
    <text evidence="1">The sequence shown here is derived from an EMBL/GenBank/DDBJ whole genome shotgun (WGS) entry which is preliminary data.</text>
</comment>
<keyword evidence="1" id="KW-0560">Oxidoreductase</keyword>
<dbReference type="EMBL" id="PDCK01000039">
    <property type="protein sequence ID" value="PRQ58480.1"/>
    <property type="molecule type" value="Genomic_DNA"/>
</dbReference>
<dbReference type="EC" id="1.14.14.98" evidence="1"/>
<reference evidence="1 2" key="1">
    <citation type="journal article" date="2018" name="Nat. Genet.">
        <title>The Rosa genome provides new insights in the design of modern roses.</title>
        <authorList>
            <person name="Bendahmane M."/>
        </authorList>
    </citation>
    <scope>NUCLEOTIDE SEQUENCE [LARGE SCALE GENOMIC DNA]</scope>
    <source>
        <strain evidence="2">cv. Old Blush</strain>
    </source>
</reference>
<dbReference type="GO" id="GO:0047087">
    <property type="term" value="F:protopine 6-monooxygenase activity"/>
    <property type="evidence" value="ECO:0007669"/>
    <property type="project" value="UniProtKB-EC"/>
</dbReference>
<sequence length="79" mass="9366">MKKTAKELDAALQKWLEEHKHKRSTNSLQHDCERDFMDMMLTVLDDDSREEFAGSIYFCLFNYQSYMPGIYTDEPFSST</sequence>
<name>A0A2P6SII7_ROSCH</name>
<protein>
    <submittedName>
        <fullName evidence="1">Putative protopine 6-monooxygenase</fullName>
        <ecNumber evidence="1">1.14.14.98</ecNumber>
    </submittedName>
</protein>
<evidence type="ECO:0000313" key="2">
    <source>
        <dbReference type="Proteomes" id="UP000238479"/>
    </source>
</evidence>
<dbReference type="AlphaFoldDB" id="A0A2P6SII7"/>